<evidence type="ECO:0000256" key="1">
    <source>
        <dbReference type="SAM" id="Phobius"/>
    </source>
</evidence>
<evidence type="ECO:0008006" key="4">
    <source>
        <dbReference type="Google" id="ProtNLM"/>
    </source>
</evidence>
<organism evidence="2 3">
    <name type="scientific">Virgibacillus dokdonensis</name>
    <dbReference type="NCBI Taxonomy" id="302167"/>
    <lineage>
        <taxon>Bacteria</taxon>
        <taxon>Bacillati</taxon>
        <taxon>Bacillota</taxon>
        <taxon>Bacilli</taxon>
        <taxon>Bacillales</taxon>
        <taxon>Bacillaceae</taxon>
        <taxon>Virgibacillus</taxon>
    </lineage>
</organism>
<evidence type="ECO:0000313" key="3">
    <source>
        <dbReference type="Proteomes" id="UP000256488"/>
    </source>
</evidence>
<sequence>MFGISNSLLDFLLLILLCLTFVFSIQFLLTKTLSIKDKRGVLYSVNRTHKWGFFIITIISLWFIGFDFSVKTNVFIFITYIIILSLFDAFMKRRYLGNSIVYLIPIITGAILVVLVWLYSSFNAYI</sequence>
<comment type="caution">
    <text evidence="2">The sequence shown here is derived from an EMBL/GenBank/DDBJ whole genome shotgun (WGS) entry which is preliminary data.</text>
</comment>
<feature type="transmembrane region" description="Helical" evidence="1">
    <location>
        <begin position="51"/>
        <end position="68"/>
    </location>
</feature>
<dbReference type="RefSeq" id="WP_116279798.1">
    <property type="nucleotide sequence ID" value="NZ_NFZX01000105.1"/>
</dbReference>
<dbReference type="Pfam" id="PF13789">
    <property type="entry name" value="DUF4181"/>
    <property type="match status" value="1"/>
</dbReference>
<gene>
    <name evidence="2" type="ORF">CAI16_19925</name>
</gene>
<name>A0A3E0WGB4_9BACI</name>
<dbReference type="Proteomes" id="UP000256488">
    <property type="component" value="Unassembled WGS sequence"/>
</dbReference>
<accession>A0A3E0WGB4</accession>
<proteinExistence type="predicted"/>
<evidence type="ECO:0000313" key="2">
    <source>
        <dbReference type="EMBL" id="RFA31768.1"/>
    </source>
</evidence>
<protein>
    <recommendedName>
        <fullName evidence="4">DUF4181 domain-containing protein</fullName>
    </recommendedName>
</protein>
<feature type="transmembrane region" description="Helical" evidence="1">
    <location>
        <begin position="74"/>
        <end position="91"/>
    </location>
</feature>
<keyword evidence="1" id="KW-0472">Membrane</keyword>
<keyword evidence="1" id="KW-0812">Transmembrane</keyword>
<reference evidence="2 3" key="1">
    <citation type="submission" date="2017-05" db="EMBL/GenBank/DDBJ databases">
        <title>Virgibacillus sp. AK90 isolated from a saltern of Kakinada, India.</title>
        <authorList>
            <person name="Gupta V."/>
            <person name="Sidhu C."/>
            <person name="Korpole S."/>
            <person name="Pinnaka A.K."/>
        </authorList>
    </citation>
    <scope>NUCLEOTIDE SEQUENCE [LARGE SCALE GENOMIC DNA]</scope>
    <source>
        <strain evidence="2 3">AK90</strain>
    </source>
</reference>
<dbReference type="AlphaFoldDB" id="A0A3E0WGB4"/>
<dbReference type="EMBL" id="NFZX01000105">
    <property type="protein sequence ID" value="RFA31768.1"/>
    <property type="molecule type" value="Genomic_DNA"/>
</dbReference>
<feature type="transmembrane region" description="Helical" evidence="1">
    <location>
        <begin position="12"/>
        <end position="30"/>
    </location>
</feature>
<feature type="transmembrane region" description="Helical" evidence="1">
    <location>
        <begin position="100"/>
        <end position="120"/>
    </location>
</feature>
<dbReference type="InterPro" id="IPR025441">
    <property type="entry name" value="DUF4181"/>
</dbReference>
<keyword evidence="1" id="KW-1133">Transmembrane helix</keyword>